<comment type="caution">
    <text evidence="2">The sequence shown here is derived from an EMBL/GenBank/DDBJ whole genome shotgun (WGS) entry which is preliminary data.</text>
</comment>
<dbReference type="Proteomes" id="UP001623348">
    <property type="component" value="Unassembled WGS sequence"/>
</dbReference>
<evidence type="ECO:0000313" key="3">
    <source>
        <dbReference type="Proteomes" id="UP001623348"/>
    </source>
</evidence>
<dbReference type="InterPro" id="IPR026995">
    <property type="entry name" value="Astrotactin"/>
</dbReference>
<evidence type="ECO:0000256" key="1">
    <source>
        <dbReference type="SAM" id="Phobius"/>
    </source>
</evidence>
<keyword evidence="1" id="KW-0472">Membrane</keyword>
<evidence type="ECO:0000313" key="2">
    <source>
        <dbReference type="EMBL" id="GAB0198406.1"/>
    </source>
</evidence>
<keyword evidence="3" id="KW-1185">Reference proteome</keyword>
<dbReference type="PANTHER" id="PTHR16592">
    <property type="entry name" value="ASTROTACTIN-1-LIKE"/>
    <property type="match status" value="1"/>
</dbReference>
<protein>
    <submittedName>
        <fullName evidence="2">Astrotactin-2</fullName>
    </submittedName>
</protein>
<sequence length="109" mass="11452">MLGGGPGAAASREPPGPCRVKTVTVSTLPVLRENDISWSGAPPPAAAAAADSRLLLFVRSELPGRVAVQDDLDNTELPFFTLDEVPELPVVTFILFCALISLGILQGNR</sequence>
<organism evidence="2 3">
    <name type="scientific">Grus japonensis</name>
    <name type="common">Japanese crane</name>
    <name type="synonym">Red-crowned crane</name>
    <dbReference type="NCBI Taxonomy" id="30415"/>
    <lineage>
        <taxon>Eukaryota</taxon>
        <taxon>Metazoa</taxon>
        <taxon>Chordata</taxon>
        <taxon>Craniata</taxon>
        <taxon>Vertebrata</taxon>
        <taxon>Euteleostomi</taxon>
        <taxon>Archelosauria</taxon>
        <taxon>Archosauria</taxon>
        <taxon>Dinosauria</taxon>
        <taxon>Saurischia</taxon>
        <taxon>Theropoda</taxon>
        <taxon>Coelurosauria</taxon>
        <taxon>Aves</taxon>
        <taxon>Neognathae</taxon>
        <taxon>Neoaves</taxon>
        <taxon>Gruiformes</taxon>
        <taxon>Gruidae</taxon>
        <taxon>Grus</taxon>
    </lineage>
</organism>
<dbReference type="EMBL" id="BAAFJT010000020">
    <property type="protein sequence ID" value="GAB0198406.1"/>
    <property type="molecule type" value="Genomic_DNA"/>
</dbReference>
<accession>A0ABC9XLT2</accession>
<dbReference type="AlphaFoldDB" id="A0ABC9XLT2"/>
<proteinExistence type="predicted"/>
<name>A0ABC9XLT2_GRUJA</name>
<reference evidence="2 3" key="1">
    <citation type="submission" date="2024-06" db="EMBL/GenBank/DDBJ databases">
        <title>The draft genome of Grus japonensis, version 3.</title>
        <authorList>
            <person name="Nabeshima K."/>
            <person name="Suzuki S."/>
            <person name="Onuma M."/>
        </authorList>
    </citation>
    <scope>NUCLEOTIDE SEQUENCE [LARGE SCALE GENOMIC DNA]</scope>
    <source>
        <strain evidence="2 3">451A</strain>
    </source>
</reference>
<gene>
    <name evidence="2" type="ORF">GRJ2_002306000</name>
</gene>
<keyword evidence="1" id="KW-1133">Transmembrane helix</keyword>
<keyword evidence="1" id="KW-0812">Transmembrane</keyword>
<dbReference type="PANTHER" id="PTHR16592:SF2">
    <property type="entry name" value="ASTROTACTIN-2"/>
    <property type="match status" value="1"/>
</dbReference>
<feature type="transmembrane region" description="Helical" evidence="1">
    <location>
        <begin position="88"/>
        <end position="105"/>
    </location>
</feature>